<keyword evidence="2" id="KW-1185">Reference proteome</keyword>
<dbReference type="Proteomes" id="UP000076066">
    <property type="component" value="Chromosome"/>
</dbReference>
<evidence type="ECO:0000313" key="2">
    <source>
        <dbReference type="Proteomes" id="UP000076066"/>
    </source>
</evidence>
<reference evidence="1 2" key="1">
    <citation type="submission" date="2016-02" db="EMBL/GenBank/DDBJ databases">
        <title>Complete Genome of H5569, the type strain of the newly described species Haematospirillium jordaniae.</title>
        <authorList>
            <person name="Nicholson A.C."/>
            <person name="Humrighouse B.W."/>
            <person name="Loparov V."/>
            <person name="McQuiston J.R."/>
        </authorList>
    </citation>
    <scope>NUCLEOTIDE SEQUENCE [LARGE SCALE GENOMIC DNA]</scope>
    <source>
        <strain evidence="1 2">H5569</strain>
    </source>
</reference>
<protein>
    <submittedName>
        <fullName evidence="1">Uncharacterized protein</fullName>
    </submittedName>
</protein>
<evidence type="ECO:0000313" key="1">
    <source>
        <dbReference type="EMBL" id="AMW35115.1"/>
    </source>
</evidence>
<gene>
    <name evidence="1" type="ORF">AY555_07940</name>
</gene>
<dbReference type="AlphaFoldDB" id="A0A143DEF5"/>
<organism evidence="1 2">
    <name type="scientific">Haematospirillum jordaniae</name>
    <dbReference type="NCBI Taxonomy" id="1549855"/>
    <lineage>
        <taxon>Bacteria</taxon>
        <taxon>Pseudomonadati</taxon>
        <taxon>Pseudomonadota</taxon>
        <taxon>Alphaproteobacteria</taxon>
        <taxon>Rhodospirillales</taxon>
        <taxon>Novispirillaceae</taxon>
        <taxon>Haematospirillum</taxon>
    </lineage>
</organism>
<sequence length="104" mass="10582">MGLFILLGVALLAYGLLAGVGKQEQHAEKAGELLQIPVASGPGFGTVSLDEGPEAVLMQATLAGSVLLVRVGGGGADRLHVIDTSSGRRLGKIVLRADHTTAPE</sequence>
<name>A0A143DEF5_9PROT</name>
<proteinExistence type="predicted"/>
<dbReference type="KEGG" id="hjo:AY555_07940"/>
<dbReference type="EMBL" id="CP014525">
    <property type="protein sequence ID" value="AMW35115.1"/>
    <property type="molecule type" value="Genomic_DNA"/>
</dbReference>
<accession>A0A143DEF5</accession>